<dbReference type="RefSeq" id="XP_028286929.1">
    <property type="nucleotide sequence ID" value="XM_028431128.1"/>
</dbReference>
<dbReference type="CDD" id="cd16620">
    <property type="entry name" value="vRING-HC-C4C4_RBBP6"/>
    <property type="match status" value="1"/>
</dbReference>
<dbReference type="Pfam" id="PF08783">
    <property type="entry name" value="DWNN"/>
    <property type="match status" value="1"/>
</dbReference>
<feature type="region of interest" description="Disordered" evidence="7">
    <location>
        <begin position="231"/>
        <end position="252"/>
    </location>
</feature>
<feature type="compositionally biased region" description="Pro residues" evidence="7">
    <location>
        <begin position="497"/>
        <end position="539"/>
    </location>
</feature>
<feature type="compositionally biased region" description="Basic residues" evidence="7">
    <location>
        <begin position="476"/>
        <end position="488"/>
    </location>
</feature>
<comment type="subcellular location">
    <subcellularLocation>
        <location evidence="1">Nucleus</location>
    </subcellularLocation>
</comment>
<dbReference type="SMART" id="SM01180">
    <property type="entry name" value="DWNN"/>
    <property type="match status" value="1"/>
</dbReference>
<dbReference type="InterPro" id="IPR003613">
    <property type="entry name" value="Ubox_domain"/>
</dbReference>
<dbReference type="Gene3D" id="3.30.40.10">
    <property type="entry name" value="Zinc/RING finger domain, C3HC4 (zinc finger)"/>
    <property type="match status" value="1"/>
</dbReference>
<dbReference type="InterPro" id="IPR036875">
    <property type="entry name" value="Znf_CCHC_sf"/>
</dbReference>
<dbReference type="Gene3D" id="4.10.60.10">
    <property type="entry name" value="Zinc finger, CCHC-type"/>
    <property type="match status" value="1"/>
</dbReference>
<dbReference type="PROSITE" id="PS51282">
    <property type="entry name" value="DWNN"/>
    <property type="match status" value="1"/>
</dbReference>
<dbReference type="Pfam" id="PF00098">
    <property type="entry name" value="zf-CCHC"/>
    <property type="match status" value="1"/>
</dbReference>
<dbReference type="Proteomes" id="UP000515145">
    <property type="component" value="Chromosome 1"/>
</dbReference>
<dbReference type="GO" id="GO:0006397">
    <property type="term" value="P:mRNA processing"/>
    <property type="evidence" value="ECO:0007669"/>
    <property type="project" value="InterPro"/>
</dbReference>
<dbReference type="PROSITE" id="PS50089">
    <property type="entry name" value="ZF_RING_2"/>
    <property type="match status" value="1"/>
</dbReference>
<dbReference type="PANTHER" id="PTHR15439">
    <property type="entry name" value="RETINOBLASTOMA-BINDING PROTEIN 6"/>
    <property type="match status" value="1"/>
</dbReference>
<keyword evidence="2" id="KW-0479">Metal-binding</keyword>
<dbReference type="OrthoDB" id="106784at2759"/>
<name>A0A6P7KHF2_9TELE</name>
<dbReference type="AlphaFoldDB" id="A0A6P7KHF2"/>
<evidence type="ECO:0000256" key="1">
    <source>
        <dbReference type="ARBA" id="ARBA00004123"/>
    </source>
</evidence>
<keyword evidence="11" id="KW-1185">Reference proteome</keyword>
<dbReference type="GO" id="GO:0003676">
    <property type="term" value="F:nucleic acid binding"/>
    <property type="evidence" value="ECO:0007669"/>
    <property type="project" value="InterPro"/>
</dbReference>
<dbReference type="GO" id="GO:0005634">
    <property type="term" value="C:nucleus"/>
    <property type="evidence" value="ECO:0007669"/>
    <property type="project" value="UniProtKB-SubCell"/>
</dbReference>
<dbReference type="SMART" id="SM00343">
    <property type="entry name" value="ZnF_C2HC"/>
    <property type="match status" value="1"/>
</dbReference>
<keyword evidence="5" id="KW-0539">Nucleus</keyword>
<feature type="region of interest" description="Disordered" evidence="7">
    <location>
        <begin position="330"/>
        <end position="581"/>
    </location>
</feature>
<dbReference type="PROSITE" id="PS50158">
    <property type="entry name" value="ZF_CCHC"/>
    <property type="match status" value="1"/>
</dbReference>
<reference evidence="12 13" key="1">
    <citation type="submission" date="2025-04" db="UniProtKB">
        <authorList>
            <consortium name="RefSeq"/>
        </authorList>
    </citation>
    <scope>IDENTIFICATION</scope>
</reference>
<dbReference type="InterPro" id="IPR013083">
    <property type="entry name" value="Znf_RING/FYVE/PHD"/>
</dbReference>
<evidence type="ECO:0000256" key="6">
    <source>
        <dbReference type="PROSITE-ProRule" id="PRU00047"/>
    </source>
</evidence>
<dbReference type="SUPFAM" id="SSF57756">
    <property type="entry name" value="Retrovirus zinc finger-like domains"/>
    <property type="match status" value="1"/>
</dbReference>
<dbReference type="RefSeq" id="XP_028286801.1">
    <property type="nucleotide sequence ID" value="XM_028431000.1"/>
</dbReference>
<dbReference type="SUPFAM" id="SSF57850">
    <property type="entry name" value="RING/U-box"/>
    <property type="match status" value="1"/>
</dbReference>
<feature type="domain" description="CCHC-type" evidence="9">
    <location>
        <begin position="160"/>
        <end position="174"/>
    </location>
</feature>
<dbReference type="GeneID" id="114451950"/>
<evidence type="ECO:0000256" key="7">
    <source>
        <dbReference type="SAM" id="MobiDB-lite"/>
    </source>
</evidence>
<feature type="compositionally biased region" description="Pro residues" evidence="7">
    <location>
        <begin position="547"/>
        <end position="569"/>
    </location>
</feature>
<dbReference type="FunFam" id="3.10.20.90:FF:000070">
    <property type="entry name" value="E3 ubiquitin-protein ligase RBBP6 isoform X2"/>
    <property type="match status" value="1"/>
</dbReference>
<dbReference type="InterPro" id="IPR001841">
    <property type="entry name" value="Znf_RING"/>
</dbReference>
<evidence type="ECO:0000256" key="5">
    <source>
        <dbReference type="ARBA" id="ARBA00023242"/>
    </source>
</evidence>
<accession>A0A6P7KHF2</accession>
<evidence type="ECO:0000259" key="8">
    <source>
        <dbReference type="PROSITE" id="PS50089"/>
    </source>
</evidence>
<dbReference type="Gene3D" id="3.10.20.90">
    <property type="entry name" value="Phosphatidylinositol 3-kinase Catalytic Subunit, Chain A, domain 1"/>
    <property type="match status" value="1"/>
</dbReference>
<dbReference type="GO" id="GO:0006511">
    <property type="term" value="P:ubiquitin-dependent protein catabolic process"/>
    <property type="evidence" value="ECO:0007669"/>
    <property type="project" value="TreeGrafter"/>
</dbReference>
<evidence type="ECO:0000256" key="3">
    <source>
        <dbReference type="ARBA" id="ARBA00022771"/>
    </source>
</evidence>
<feature type="domain" description="RING-type" evidence="8">
    <location>
        <begin position="259"/>
        <end position="300"/>
    </location>
</feature>
<dbReference type="FunFam" id="3.30.40.10:FF:000139">
    <property type="entry name" value="E3 ubiquitin-protein ligase RBBP6 isoform X1"/>
    <property type="match status" value="1"/>
</dbReference>
<dbReference type="GO" id="GO:0061630">
    <property type="term" value="F:ubiquitin protein ligase activity"/>
    <property type="evidence" value="ECO:0007669"/>
    <property type="project" value="InterPro"/>
</dbReference>
<dbReference type="InterPro" id="IPR001878">
    <property type="entry name" value="Znf_CCHC"/>
</dbReference>
<keyword evidence="4" id="KW-0862">Zinc</keyword>
<protein>
    <submittedName>
        <fullName evidence="12 13">E3 ubiquitin-protein ligase RBBP6-like</fullName>
    </submittedName>
</protein>
<evidence type="ECO:0000259" key="9">
    <source>
        <dbReference type="PROSITE" id="PS50158"/>
    </source>
</evidence>
<evidence type="ECO:0000259" key="10">
    <source>
        <dbReference type="PROSITE" id="PS51282"/>
    </source>
</evidence>
<evidence type="ECO:0000313" key="11">
    <source>
        <dbReference type="Proteomes" id="UP000515145"/>
    </source>
</evidence>
<proteinExistence type="predicted"/>
<dbReference type="SMART" id="SM00184">
    <property type="entry name" value="RING"/>
    <property type="match status" value="1"/>
</dbReference>
<gene>
    <name evidence="12" type="primary">LOC114451950</name>
    <name evidence="13" type="synonym">LOC114452020</name>
</gene>
<feature type="compositionally biased region" description="Low complexity" evidence="7">
    <location>
        <begin position="387"/>
        <end position="402"/>
    </location>
</feature>
<feature type="domain" description="DWNN" evidence="10">
    <location>
        <begin position="4"/>
        <end position="76"/>
    </location>
</feature>
<evidence type="ECO:0000256" key="2">
    <source>
        <dbReference type="ARBA" id="ARBA00022723"/>
    </source>
</evidence>
<dbReference type="GO" id="GO:0016567">
    <property type="term" value="P:protein ubiquitination"/>
    <property type="evidence" value="ECO:0007669"/>
    <property type="project" value="InterPro"/>
</dbReference>
<evidence type="ECO:0000313" key="12">
    <source>
        <dbReference type="RefSeq" id="XP_028286801.1"/>
    </source>
</evidence>
<evidence type="ECO:0000256" key="4">
    <source>
        <dbReference type="ARBA" id="ARBA00022833"/>
    </source>
</evidence>
<dbReference type="Pfam" id="PF04564">
    <property type="entry name" value="U-box"/>
    <property type="match status" value="1"/>
</dbReference>
<feature type="compositionally biased region" description="Basic and acidic residues" evidence="7">
    <location>
        <begin position="231"/>
        <end position="247"/>
    </location>
</feature>
<evidence type="ECO:0000313" key="13">
    <source>
        <dbReference type="RefSeq" id="XP_028286929.1"/>
    </source>
</evidence>
<dbReference type="InterPro" id="IPR014891">
    <property type="entry name" value="DWNN_domain"/>
</dbReference>
<dbReference type="PANTHER" id="PTHR15439:SF0">
    <property type="entry name" value="CELL DIVISION CYCLE AND APOPTOSIS REGULATOR PROTEIN 1-RELATED"/>
    <property type="match status" value="1"/>
</dbReference>
<dbReference type="PRINTS" id="PR01217">
    <property type="entry name" value="PRICHEXTENSN"/>
</dbReference>
<dbReference type="InterPro" id="IPR033489">
    <property type="entry name" value="RBBP6"/>
</dbReference>
<dbReference type="GO" id="GO:0008270">
    <property type="term" value="F:zinc ion binding"/>
    <property type="evidence" value="ECO:0007669"/>
    <property type="project" value="UniProtKB-KW"/>
</dbReference>
<organism evidence="11 12">
    <name type="scientific">Parambassis ranga</name>
    <name type="common">Indian glassy fish</name>
    <dbReference type="NCBI Taxonomy" id="210632"/>
    <lineage>
        <taxon>Eukaryota</taxon>
        <taxon>Metazoa</taxon>
        <taxon>Chordata</taxon>
        <taxon>Craniata</taxon>
        <taxon>Vertebrata</taxon>
        <taxon>Euteleostomi</taxon>
        <taxon>Actinopterygii</taxon>
        <taxon>Neopterygii</taxon>
        <taxon>Teleostei</taxon>
        <taxon>Neoteleostei</taxon>
        <taxon>Acanthomorphata</taxon>
        <taxon>Ovalentaria</taxon>
        <taxon>Ambassidae</taxon>
        <taxon>Parambassis</taxon>
    </lineage>
</organism>
<sequence>MLCVHYKFSSKLDYNTVTFDGLHITLSELKRLIMARERLKATDCDLQITNAQTREEYTDDEAHIPKHSSVIVRRTPIGGVKPAGRTFIVDRSDTAVVGSSRPTDSSPLSLAQLAKTPNLVDANASEEDKIKAMMSQSNHEYDPIHYSKKAIGPPPAHYTCYRCGKAGHYIRQCPMLIVQDKSVEGPKPVRISKGIPQSFMVKAEPGTKGAMLTSTGEYAIPAIDAEAYAQGKKERPPFVPHDQSRSEDDTDPIPDELLCPICNDLMTDAVVIPCCGNSYCDDCIRTALLDSEEHICFTCKQSDVSPDNLIANKFLRQVVNNFKNDTGYTKHVRKQVQHAAPPPPRPQLVRPLHSRQQDPLLANVTHPPPTSVPSTASQAQVPPPAPVSTDTAAPTPPHVAAAVEEHSASPAPEPVVDHHSPMHTTSHGEPPPPGETEPEPTLTPESSDSGSQSYSLPVIGQLPPTRPPHPSGHQSHPSHSHRRSRPWYRSRGEHPIPHMPAPPPAPVPPVFPAPSMYPPPPQAYPPPYTSGPGLIPPPAISYQPQPVYGPGPPGLNPPWVPPATQPPLLPLHTQQHHQQDK</sequence>
<keyword evidence="3 6" id="KW-0863">Zinc-finger</keyword>